<evidence type="ECO:0000256" key="1">
    <source>
        <dbReference type="ARBA" id="ARBA00004651"/>
    </source>
</evidence>
<protein>
    <submittedName>
        <fullName evidence="12">HAMP domain-containing protein</fullName>
    </submittedName>
</protein>
<dbReference type="Pfam" id="PF00015">
    <property type="entry name" value="MCPsignal"/>
    <property type="match status" value="1"/>
</dbReference>
<dbReference type="PROSITE" id="PS50885">
    <property type="entry name" value="HAMP"/>
    <property type="match status" value="1"/>
</dbReference>
<evidence type="ECO:0000313" key="13">
    <source>
        <dbReference type="Proteomes" id="UP000315252"/>
    </source>
</evidence>
<dbReference type="Proteomes" id="UP000315252">
    <property type="component" value="Unassembled WGS sequence"/>
</dbReference>
<dbReference type="InterPro" id="IPR033480">
    <property type="entry name" value="sCache_2"/>
</dbReference>
<dbReference type="PRINTS" id="PR00260">
    <property type="entry name" value="CHEMTRNSDUCR"/>
</dbReference>
<dbReference type="GO" id="GO:0007165">
    <property type="term" value="P:signal transduction"/>
    <property type="evidence" value="ECO:0007669"/>
    <property type="project" value="UniProtKB-KW"/>
</dbReference>
<dbReference type="OrthoDB" id="7260004at2"/>
<keyword evidence="5 9" id="KW-0472">Membrane</keyword>
<dbReference type="SMART" id="SM01049">
    <property type="entry name" value="Cache_2"/>
    <property type="match status" value="1"/>
</dbReference>
<evidence type="ECO:0000259" key="11">
    <source>
        <dbReference type="PROSITE" id="PS50885"/>
    </source>
</evidence>
<evidence type="ECO:0000256" key="3">
    <source>
        <dbReference type="ARBA" id="ARBA00022692"/>
    </source>
</evidence>
<evidence type="ECO:0000259" key="10">
    <source>
        <dbReference type="PROSITE" id="PS50111"/>
    </source>
</evidence>
<dbReference type="Gene3D" id="1.10.287.950">
    <property type="entry name" value="Methyl-accepting chemotaxis protein"/>
    <property type="match status" value="1"/>
</dbReference>
<dbReference type="Pfam" id="PF00672">
    <property type="entry name" value="HAMP"/>
    <property type="match status" value="1"/>
</dbReference>
<keyword evidence="13" id="KW-1185">Reference proteome</keyword>
<dbReference type="GO" id="GO:0005886">
    <property type="term" value="C:plasma membrane"/>
    <property type="evidence" value="ECO:0007669"/>
    <property type="project" value="UniProtKB-SubCell"/>
</dbReference>
<dbReference type="InterPro" id="IPR003660">
    <property type="entry name" value="HAMP_dom"/>
</dbReference>
<reference evidence="12 13" key="1">
    <citation type="submission" date="2019-06" db="EMBL/GenBank/DDBJ databases">
        <title>Whole genome sequence for Rhodospirillaceae sp. R148.</title>
        <authorList>
            <person name="Wang G."/>
        </authorList>
    </citation>
    <scope>NUCLEOTIDE SEQUENCE [LARGE SCALE GENOMIC DNA]</scope>
    <source>
        <strain evidence="12 13">R148</strain>
    </source>
</reference>
<feature type="domain" description="HAMP" evidence="11">
    <location>
        <begin position="210"/>
        <end position="263"/>
    </location>
</feature>
<dbReference type="Gene3D" id="3.30.450.20">
    <property type="entry name" value="PAS domain"/>
    <property type="match status" value="1"/>
</dbReference>
<dbReference type="SMART" id="SM00304">
    <property type="entry name" value="HAMP"/>
    <property type="match status" value="1"/>
</dbReference>
<dbReference type="AlphaFoldDB" id="A0A545TFU5"/>
<keyword evidence="6 8" id="KW-0807">Transducer</keyword>
<evidence type="ECO:0000256" key="2">
    <source>
        <dbReference type="ARBA" id="ARBA00022475"/>
    </source>
</evidence>
<dbReference type="EMBL" id="VHSH01000008">
    <property type="protein sequence ID" value="TQV76093.1"/>
    <property type="molecule type" value="Genomic_DNA"/>
</dbReference>
<dbReference type="PANTHER" id="PTHR32089">
    <property type="entry name" value="METHYL-ACCEPTING CHEMOTAXIS PROTEIN MCPB"/>
    <property type="match status" value="1"/>
</dbReference>
<dbReference type="PANTHER" id="PTHR32089:SF112">
    <property type="entry name" value="LYSOZYME-LIKE PROTEIN-RELATED"/>
    <property type="match status" value="1"/>
</dbReference>
<organism evidence="12 13">
    <name type="scientific">Denitrobaculum tricleocarpae</name>
    <dbReference type="NCBI Taxonomy" id="2591009"/>
    <lineage>
        <taxon>Bacteria</taxon>
        <taxon>Pseudomonadati</taxon>
        <taxon>Pseudomonadota</taxon>
        <taxon>Alphaproteobacteria</taxon>
        <taxon>Rhodospirillales</taxon>
        <taxon>Rhodospirillaceae</taxon>
        <taxon>Denitrobaculum</taxon>
    </lineage>
</organism>
<dbReference type="SUPFAM" id="SSF58104">
    <property type="entry name" value="Methyl-accepting chemotaxis protein (MCP) signaling domain"/>
    <property type="match status" value="1"/>
</dbReference>
<evidence type="ECO:0000313" key="12">
    <source>
        <dbReference type="EMBL" id="TQV76093.1"/>
    </source>
</evidence>
<name>A0A545TFU5_9PROT</name>
<keyword evidence="2" id="KW-1003">Cell membrane</keyword>
<evidence type="ECO:0000256" key="7">
    <source>
        <dbReference type="ARBA" id="ARBA00029447"/>
    </source>
</evidence>
<gene>
    <name evidence="12" type="ORF">FKG95_20820</name>
</gene>
<dbReference type="SMART" id="SM00283">
    <property type="entry name" value="MA"/>
    <property type="match status" value="1"/>
</dbReference>
<feature type="transmembrane region" description="Helical" evidence="9">
    <location>
        <begin position="12"/>
        <end position="31"/>
    </location>
</feature>
<dbReference type="InterPro" id="IPR004089">
    <property type="entry name" value="MCPsignal_dom"/>
</dbReference>
<evidence type="ECO:0000256" key="8">
    <source>
        <dbReference type="PROSITE-ProRule" id="PRU00284"/>
    </source>
</evidence>
<accession>A0A545TFU5</accession>
<dbReference type="GO" id="GO:0006935">
    <property type="term" value="P:chemotaxis"/>
    <property type="evidence" value="ECO:0007669"/>
    <property type="project" value="InterPro"/>
</dbReference>
<dbReference type="PROSITE" id="PS50111">
    <property type="entry name" value="CHEMOTAXIS_TRANSDUC_2"/>
    <property type="match status" value="1"/>
</dbReference>
<comment type="similarity">
    <text evidence="7">Belongs to the methyl-accepting chemotaxis (MCP) protein family.</text>
</comment>
<dbReference type="Gene3D" id="1.10.8.500">
    <property type="entry name" value="HAMP domain in histidine kinase"/>
    <property type="match status" value="1"/>
</dbReference>
<proteinExistence type="inferred from homology"/>
<evidence type="ECO:0000256" key="5">
    <source>
        <dbReference type="ARBA" id="ARBA00023136"/>
    </source>
</evidence>
<evidence type="ECO:0000256" key="9">
    <source>
        <dbReference type="SAM" id="Phobius"/>
    </source>
</evidence>
<feature type="domain" description="Methyl-accepting transducer" evidence="10">
    <location>
        <begin position="279"/>
        <end position="540"/>
    </location>
</feature>
<feature type="transmembrane region" description="Helical" evidence="9">
    <location>
        <begin position="181"/>
        <end position="206"/>
    </location>
</feature>
<dbReference type="Pfam" id="PF17200">
    <property type="entry name" value="sCache_2"/>
    <property type="match status" value="1"/>
</dbReference>
<evidence type="ECO:0000256" key="4">
    <source>
        <dbReference type="ARBA" id="ARBA00022989"/>
    </source>
</evidence>
<comment type="caution">
    <text evidence="12">The sequence shown here is derived from an EMBL/GenBank/DDBJ whole genome shotgun (WGS) entry which is preliminary data.</text>
</comment>
<keyword evidence="4 9" id="KW-1133">Transmembrane helix</keyword>
<dbReference type="InterPro" id="IPR004090">
    <property type="entry name" value="Chemotax_Me-accpt_rcpt"/>
</dbReference>
<sequence>MLRHMSIKARLILIMIVSVVGFPVLSGLMLLSEKESMYDARVAAIATLSEAAVDILAYHHARYESGDLTLEAAQTLARDALRDVRFGNDDYYYVYDYKGTNQVLGPAPAREGTDMIGVKDPNGVFLIRDLIEAAKTGGGVVNYDWPRAGSDIPVAKIGYGAPFEPWGWMVGTGVYVDDLDALFWASLTKAMTIVAIILTVTAGIVLMSARAISQGVATTTATMRSLAKGETELEVPFQDLRNEIGEMARAVEVFRVNAVEKIALEQQQREASARAEAEKKAAMLTLADEFQAEVGEIVQSVSSAATEMQSTSQSMSDIASEASNQANIVSSAATDASSNVATVAAASEELGNSIGEISRQMTVQTGAAEEAVNAAALSDTEIKGLADRVESIGDVVSLITNIAEQTNLLALNATIEAARAGDAGKGFAVVASEVKSLANQTGKATEEIASQIQSVQDQTGRAVSAIADINVRIDRIREISTSVAAAIEEQNAAANEIGRNTQQASAGTQEVTSSIAGVRSASDQTGESAGNVLSASAELARQSERLSEQVTSFLDRVRAA</sequence>
<keyword evidence="3 9" id="KW-0812">Transmembrane</keyword>
<dbReference type="GO" id="GO:0004888">
    <property type="term" value="F:transmembrane signaling receptor activity"/>
    <property type="evidence" value="ECO:0007669"/>
    <property type="project" value="InterPro"/>
</dbReference>
<comment type="subcellular location">
    <subcellularLocation>
        <location evidence="1">Cell membrane</location>
        <topology evidence="1">Multi-pass membrane protein</topology>
    </subcellularLocation>
</comment>
<evidence type="ECO:0000256" key="6">
    <source>
        <dbReference type="ARBA" id="ARBA00023224"/>
    </source>
</evidence>